<accession>A0A1Y4MF28</accession>
<evidence type="ECO:0000313" key="1">
    <source>
        <dbReference type="EMBL" id="OUP67396.1"/>
    </source>
</evidence>
<protein>
    <submittedName>
        <fullName evidence="1">Transcriptional regulator</fullName>
    </submittedName>
</protein>
<dbReference type="AlphaFoldDB" id="A0A1Y4MF28"/>
<reference evidence="2" key="1">
    <citation type="submission" date="2017-04" db="EMBL/GenBank/DDBJ databases">
        <title>Function of individual gut microbiota members based on whole genome sequencing of pure cultures obtained from chicken caecum.</title>
        <authorList>
            <person name="Medvecky M."/>
            <person name="Cejkova D."/>
            <person name="Polansky O."/>
            <person name="Karasova D."/>
            <person name="Kubasova T."/>
            <person name="Cizek A."/>
            <person name="Rychlik I."/>
        </authorList>
    </citation>
    <scope>NUCLEOTIDE SEQUENCE [LARGE SCALE GENOMIC DNA]</scope>
    <source>
        <strain evidence="2">An175</strain>
    </source>
</reference>
<dbReference type="RefSeq" id="WP_087303280.1">
    <property type="nucleotide sequence ID" value="NZ_NFKP01000035.1"/>
</dbReference>
<proteinExistence type="predicted"/>
<evidence type="ECO:0000313" key="2">
    <source>
        <dbReference type="Proteomes" id="UP000196386"/>
    </source>
</evidence>
<name>A0A1Y4MF28_9FIRM</name>
<sequence length="730" mass="82105">MATDIRQTNRTILLEEINPEMLDLMTLVGDVRGMDSLADEKIQEIDQTLLVGSFQEFLDKFQPKVYSYYDSVKQSVEFTLKKPENLPEHLITVIPLNMSNDFFKMLCSLIDTKRATGQKNVDFQFESVLSQITPKKVMEDVRQSRKELAYTLGQYSELEEGDPKKLDLGDKLNVLMEEASRNYNNVLALLPLAIEDSETRLLLGAGDHTGKSEKIAAGILQLGTDGALKVLEAPKPDETALALVESGSNQALVAALEEDYEALNEENGNDYVKALVVRAFCPLAAASQQEIDYETEVANHNAYLDFYTQAKQNFIKVARPLIEKMLGIKEFFAQYTVKGRGMRPTLLIANTRPDLLAKSNLIPRVQTYLNTINNKNDYDHSLWFAIFPNLSFSKSEGIKITRQRFAGNQKVEHANVNTMETLATLCEIFHNYGVKIFFSFDTIEETTFNKISSDGVAPFIDRCEPLMDKPYSAYAVPCMPNMTIVPKDKSGVVTGAYMKVGEDGNSAQLSKEKEDICRLWVEGVYISAAYVAAGMMAACQCPEYLKERFVKNVHPDYPGVRYDIEDGNNALVTTTTLAKEITGFTQSVKAEINNKNFGFIFGSENVKFNGIPVERLTVYKARSLASDGTAFEPIFQTQVETYFDRVFRQATSDYKQDNIISFFSSNPSSQMSQWLNNKHWLNAIIQQGDEITYTMDEENGTCDIGFTFNGSSRNMRIQLQRRTASVKAAK</sequence>
<dbReference type="EMBL" id="NFKP01000035">
    <property type="protein sequence ID" value="OUP67396.1"/>
    <property type="molecule type" value="Genomic_DNA"/>
</dbReference>
<organism evidence="1 2">
    <name type="scientific">Anaerotruncus colihominis</name>
    <dbReference type="NCBI Taxonomy" id="169435"/>
    <lineage>
        <taxon>Bacteria</taxon>
        <taxon>Bacillati</taxon>
        <taxon>Bacillota</taxon>
        <taxon>Clostridia</taxon>
        <taxon>Eubacteriales</taxon>
        <taxon>Oscillospiraceae</taxon>
        <taxon>Anaerotruncus</taxon>
    </lineage>
</organism>
<gene>
    <name evidence="1" type="ORF">B5F11_18560</name>
</gene>
<dbReference type="Proteomes" id="UP000196386">
    <property type="component" value="Unassembled WGS sequence"/>
</dbReference>
<comment type="caution">
    <text evidence="1">The sequence shown here is derived from an EMBL/GenBank/DDBJ whole genome shotgun (WGS) entry which is preliminary data.</text>
</comment>